<dbReference type="PANTHER" id="PTHR11360">
    <property type="entry name" value="MONOCARBOXYLATE TRANSPORTER"/>
    <property type="match status" value="1"/>
</dbReference>
<evidence type="ECO:0000256" key="7">
    <source>
        <dbReference type="SAM" id="Phobius"/>
    </source>
</evidence>
<evidence type="ECO:0000313" key="9">
    <source>
        <dbReference type="Proteomes" id="UP000838763"/>
    </source>
</evidence>
<accession>A0A9P1M9G8</accession>
<feature type="transmembrane region" description="Helical" evidence="7">
    <location>
        <begin position="135"/>
        <end position="153"/>
    </location>
</feature>
<comment type="subcellular location">
    <subcellularLocation>
        <location evidence="1">Membrane</location>
        <topology evidence="1">Multi-pass membrane protein</topology>
    </subcellularLocation>
</comment>
<feature type="transmembrane region" description="Helical" evidence="7">
    <location>
        <begin position="68"/>
        <end position="91"/>
    </location>
</feature>
<dbReference type="EMBL" id="CALLCH030000007">
    <property type="protein sequence ID" value="CAI4213269.1"/>
    <property type="molecule type" value="Genomic_DNA"/>
</dbReference>
<feature type="transmembrane region" description="Helical" evidence="7">
    <location>
        <begin position="508"/>
        <end position="528"/>
    </location>
</feature>
<evidence type="ECO:0000313" key="8">
    <source>
        <dbReference type="EMBL" id="CAI4213269.1"/>
    </source>
</evidence>
<evidence type="ECO:0000256" key="3">
    <source>
        <dbReference type="ARBA" id="ARBA00022692"/>
    </source>
</evidence>
<feature type="transmembrane region" description="Helical" evidence="7">
    <location>
        <begin position="193"/>
        <end position="211"/>
    </location>
</feature>
<dbReference type="SUPFAM" id="SSF103473">
    <property type="entry name" value="MFS general substrate transporter"/>
    <property type="match status" value="1"/>
</dbReference>
<feature type="transmembrane region" description="Helical" evidence="7">
    <location>
        <begin position="42"/>
        <end position="62"/>
    </location>
</feature>
<feature type="transmembrane region" description="Helical" evidence="7">
    <location>
        <begin position="223"/>
        <end position="242"/>
    </location>
</feature>
<dbReference type="InterPro" id="IPR023271">
    <property type="entry name" value="Aquaporin-like"/>
</dbReference>
<dbReference type="Proteomes" id="UP000838763">
    <property type="component" value="Unassembled WGS sequence"/>
</dbReference>
<feature type="region of interest" description="Disordered" evidence="6">
    <location>
        <begin position="1"/>
        <end position="25"/>
    </location>
</feature>
<evidence type="ECO:0000256" key="2">
    <source>
        <dbReference type="ARBA" id="ARBA00006727"/>
    </source>
</evidence>
<evidence type="ECO:0000256" key="1">
    <source>
        <dbReference type="ARBA" id="ARBA00004141"/>
    </source>
</evidence>
<reference evidence="8" key="1">
    <citation type="submission" date="2022-11" db="EMBL/GenBank/DDBJ databases">
        <authorList>
            <person name="Scott C."/>
            <person name="Bruce N."/>
        </authorList>
    </citation>
    <scope>NUCLEOTIDE SEQUENCE</scope>
</reference>
<dbReference type="Gene3D" id="1.20.1080.10">
    <property type="entry name" value="Glycerol uptake facilitator protein"/>
    <property type="match status" value="1"/>
</dbReference>
<keyword evidence="5 7" id="KW-0472">Membrane</keyword>
<keyword evidence="4 7" id="KW-1133">Transmembrane helix</keyword>
<name>A0A9P1M9G8_9PEZI</name>
<keyword evidence="3 7" id="KW-0812">Transmembrane</keyword>
<dbReference type="Pfam" id="PF00230">
    <property type="entry name" value="MIP"/>
    <property type="match status" value="1"/>
</dbReference>
<protein>
    <recommendedName>
        <fullName evidence="10">Major facilitator superfamily (MFS) profile domain-containing protein</fullName>
    </recommendedName>
</protein>
<evidence type="ECO:0008006" key="10">
    <source>
        <dbReference type="Google" id="ProtNLM"/>
    </source>
</evidence>
<sequence>MGQTDPEKRPAWVSSGADPDNVESPVESDVQSLISGPLLDGGWFKSTVAVGAVFITVGFMMTSLASQYWQLILSQGLCIGLGAGCMVVPSLSILPQYFLKKRALATGITVCGSSLGGVIYPLIFQALVDKVGFAWTNRIMGFIALVTCSFSAFREPAYVVYCFGMFCSNFGFFPPIFYLQTYALGHGLTDRNIALNLVAILNAASIVGRLAPSPAVRMIGPINTMMIVLAMASLVAFSWIAVHTGPGNIVFAVMYGFTSGGIVSLPAVVLASITEDLSFMGARLGTSNFINALASLCGAPIAGVILKSTGKYLGVQLFSGLFLFVAASSLFMTRIARVGLSQGRVPGLPSDAKIAKPLTTIETLRQARLNRDGKHDHGIEMYGGGRILETVGTAFYVYVSGNIATTLGSYDTSQTGGYVGFGNIALLSIFVYATASATGGHLNPLITFSAIIAGICPVSRGILYLAGQALGGAIAGGVLTGVYGRERSIEVHGGGCYFDSGSITSGQVFLNESFACFAYVFLSFGVGLDPKQGVLFGPRLAPLLTGGVLGLMTFATSGTVPGYPGAQMNPARCFGYGIARRDMSGKNTTITMGEAL</sequence>
<dbReference type="InterPro" id="IPR011701">
    <property type="entry name" value="MFS"/>
</dbReference>
<dbReference type="Gene3D" id="1.20.1250.20">
    <property type="entry name" value="MFS general substrate transporter like domains"/>
    <property type="match status" value="1"/>
</dbReference>
<dbReference type="GO" id="GO:0016020">
    <property type="term" value="C:membrane"/>
    <property type="evidence" value="ECO:0007669"/>
    <property type="project" value="UniProtKB-SubCell"/>
</dbReference>
<comment type="caution">
    <text evidence="8">The sequence shown here is derived from an EMBL/GenBank/DDBJ whole genome shotgun (WGS) entry which is preliminary data.</text>
</comment>
<feature type="transmembrane region" description="Helical" evidence="7">
    <location>
        <begin position="462"/>
        <end position="483"/>
    </location>
</feature>
<comment type="similarity">
    <text evidence="2">Belongs to the major facilitator superfamily. Monocarboxylate porter (TC 2.A.1.13) family.</text>
</comment>
<proteinExistence type="inferred from homology"/>
<dbReference type="InterPro" id="IPR036259">
    <property type="entry name" value="MFS_trans_sf"/>
</dbReference>
<dbReference type="InterPro" id="IPR000425">
    <property type="entry name" value="MIP"/>
</dbReference>
<feature type="transmembrane region" description="Helical" evidence="7">
    <location>
        <begin position="540"/>
        <end position="560"/>
    </location>
</feature>
<dbReference type="Pfam" id="PF07690">
    <property type="entry name" value="MFS_1"/>
    <property type="match status" value="1"/>
</dbReference>
<feature type="transmembrane region" description="Helical" evidence="7">
    <location>
        <begin position="285"/>
        <end position="306"/>
    </location>
</feature>
<gene>
    <name evidence="8" type="ORF">PPNO1_LOCUS3017</name>
</gene>
<dbReference type="OrthoDB" id="6509908at2759"/>
<feature type="transmembrane region" description="Helical" evidence="7">
    <location>
        <begin position="103"/>
        <end position="123"/>
    </location>
</feature>
<dbReference type="PRINTS" id="PR00783">
    <property type="entry name" value="MINTRINSICP"/>
</dbReference>
<dbReference type="AlphaFoldDB" id="A0A9P1M9G8"/>
<dbReference type="SUPFAM" id="SSF81338">
    <property type="entry name" value="Aquaporin-like"/>
    <property type="match status" value="1"/>
</dbReference>
<feature type="transmembrane region" description="Helical" evidence="7">
    <location>
        <begin position="160"/>
        <end position="181"/>
    </location>
</feature>
<evidence type="ECO:0000256" key="6">
    <source>
        <dbReference type="SAM" id="MobiDB-lite"/>
    </source>
</evidence>
<feature type="transmembrane region" description="Helical" evidence="7">
    <location>
        <begin position="312"/>
        <end position="332"/>
    </location>
</feature>
<evidence type="ECO:0000256" key="4">
    <source>
        <dbReference type="ARBA" id="ARBA00022989"/>
    </source>
</evidence>
<keyword evidence="9" id="KW-1185">Reference proteome</keyword>
<dbReference type="PANTHER" id="PTHR11360:SF280">
    <property type="entry name" value="MONOCARBOXYLATE TRANSPORTER, PUTATIVE (AFU_ORTHOLOGUE AFUA_1G05170)-RELATED"/>
    <property type="match status" value="1"/>
</dbReference>
<dbReference type="GO" id="GO:0015267">
    <property type="term" value="F:channel activity"/>
    <property type="evidence" value="ECO:0007669"/>
    <property type="project" value="InterPro"/>
</dbReference>
<feature type="transmembrane region" description="Helical" evidence="7">
    <location>
        <begin position="248"/>
        <end position="273"/>
    </location>
</feature>
<feature type="compositionally biased region" description="Basic and acidic residues" evidence="6">
    <location>
        <begin position="1"/>
        <end position="10"/>
    </location>
</feature>
<organism evidence="8 9">
    <name type="scientific">Parascedosporium putredinis</name>
    <dbReference type="NCBI Taxonomy" id="1442378"/>
    <lineage>
        <taxon>Eukaryota</taxon>
        <taxon>Fungi</taxon>
        <taxon>Dikarya</taxon>
        <taxon>Ascomycota</taxon>
        <taxon>Pezizomycotina</taxon>
        <taxon>Sordariomycetes</taxon>
        <taxon>Hypocreomycetidae</taxon>
        <taxon>Microascales</taxon>
        <taxon>Microascaceae</taxon>
        <taxon>Parascedosporium</taxon>
    </lineage>
</organism>
<evidence type="ECO:0000256" key="5">
    <source>
        <dbReference type="ARBA" id="ARBA00023136"/>
    </source>
</evidence>
<dbReference type="InterPro" id="IPR050327">
    <property type="entry name" value="Proton-linked_MCT"/>
</dbReference>